<accession>A0A7W3JAH1</accession>
<name>A0A7W3JAH1_9MICO</name>
<proteinExistence type="predicted"/>
<dbReference type="EMBL" id="JACGWV010000001">
    <property type="protein sequence ID" value="MBA8809238.1"/>
    <property type="molecule type" value="Genomic_DNA"/>
</dbReference>
<protein>
    <submittedName>
        <fullName evidence="1">Uncharacterized protein</fullName>
    </submittedName>
</protein>
<keyword evidence="2" id="KW-1185">Reference proteome</keyword>
<sequence>MALVNDFDLLTAQCSWLERESADIGRPVPHQPVDLPGMPVMAGLFSTATVTPVRFDGVEHEILAWGPPADRRGWLCRLPWQDDDADVPEALRAVRAVTGGIVEHFGAVTDSWWWLDCGDVLTREASGRPVEETLGAYEWIWADEGLRIPIEAADYVTVAAEANGNLTLAHRRTGEVVWFAPDHSETGVTVLPGCPEYSLYTFDGAPDLASWVEVGATQWARN</sequence>
<comment type="caution">
    <text evidence="1">The sequence shown here is derived from an EMBL/GenBank/DDBJ whole genome shotgun (WGS) entry which is preliminary data.</text>
</comment>
<evidence type="ECO:0000313" key="2">
    <source>
        <dbReference type="Proteomes" id="UP000540568"/>
    </source>
</evidence>
<gene>
    <name evidence="1" type="ORF">FHX71_003180</name>
</gene>
<reference evidence="1 2" key="1">
    <citation type="submission" date="2020-07" db="EMBL/GenBank/DDBJ databases">
        <title>Sequencing the genomes of 1000 actinobacteria strains.</title>
        <authorList>
            <person name="Klenk H.-P."/>
        </authorList>
    </citation>
    <scope>NUCLEOTIDE SEQUENCE [LARGE SCALE GENOMIC DNA]</scope>
    <source>
        <strain evidence="1 2">DSM 44121</strain>
    </source>
</reference>
<evidence type="ECO:0000313" key="1">
    <source>
        <dbReference type="EMBL" id="MBA8809238.1"/>
    </source>
</evidence>
<dbReference type="AlphaFoldDB" id="A0A7W3JAH1"/>
<dbReference type="Proteomes" id="UP000540568">
    <property type="component" value="Unassembled WGS sequence"/>
</dbReference>
<organism evidence="1 2">
    <name type="scientific">Promicromonospora sukumoe</name>
    <dbReference type="NCBI Taxonomy" id="88382"/>
    <lineage>
        <taxon>Bacteria</taxon>
        <taxon>Bacillati</taxon>
        <taxon>Actinomycetota</taxon>
        <taxon>Actinomycetes</taxon>
        <taxon>Micrococcales</taxon>
        <taxon>Promicromonosporaceae</taxon>
        <taxon>Promicromonospora</taxon>
    </lineage>
</organism>